<proteinExistence type="predicted"/>
<gene>
    <name evidence="2" type="ORF">M378DRAFT_16227</name>
</gene>
<name>A0A0C2WLA7_AMAMK</name>
<keyword evidence="3" id="KW-1185">Reference proteome</keyword>
<feature type="compositionally biased region" description="Polar residues" evidence="1">
    <location>
        <begin position="1"/>
        <end position="30"/>
    </location>
</feature>
<accession>A0A0C2WLA7</accession>
<dbReference type="EMBL" id="KN818368">
    <property type="protein sequence ID" value="KIL57471.1"/>
    <property type="molecule type" value="Genomic_DNA"/>
</dbReference>
<dbReference type="Proteomes" id="UP000054549">
    <property type="component" value="Unassembled WGS sequence"/>
</dbReference>
<evidence type="ECO:0000313" key="3">
    <source>
        <dbReference type="Proteomes" id="UP000054549"/>
    </source>
</evidence>
<protein>
    <submittedName>
        <fullName evidence="2">Uncharacterized protein</fullName>
    </submittedName>
</protein>
<sequence>MPPQTGSSPVQQLLSNGTDDNTSGSQTNSGPRKLIEQWELVHVFAMQCLKKFKEPVRTIEDVENQSCEAIRLLTKRHVHNVLHLL</sequence>
<organism evidence="2 3">
    <name type="scientific">Amanita muscaria (strain Koide BX008)</name>
    <dbReference type="NCBI Taxonomy" id="946122"/>
    <lineage>
        <taxon>Eukaryota</taxon>
        <taxon>Fungi</taxon>
        <taxon>Dikarya</taxon>
        <taxon>Basidiomycota</taxon>
        <taxon>Agaricomycotina</taxon>
        <taxon>Agaricomycetes</taxon>
        <taxon>Agaricomycetidae</taxon>
        <taxon>Agaricales</taxon>
        <taxon>Pluteineae</taxon>
        <taxon>Amanitaceae</taxon>
        <taxon>Amanita</taxon>
    </lineage>
</organism>
<dbReference type="AlphaFoldDB" id="A0A0C2WLA7"/>
<reference evidence="2 3" key="1">
    <citation type="submission" date="2014-04" db="EMBL/GenBank/DDBJ databases">
        <title>Evolutionary Origins and Diversification of the Mycorrhizal Mutualists.</title>
        <authorList>
            <consortium name="DOE Joint Genome Institute"/>
            <consortium name="Mycorrhizal Genomics Consortium"/>
            <person name="Kohler A."/>
            <person name="Kuo A."/>
            <person name="Nagy L.G."/>
            <person name="Floudas D."/>
            <person name="Copeland A."/>
            <person name="Barry K.W."/>
            <person name="Cichocki N."/>
            <person name="Veneault-Fourrey C."/>
            <person name="LaButti K."/>
            <person name="Lindquist E.A."/>
            <person name="Lipzen A."/>
            <person name="Lundell T."/>
            <person name="Morin E."/>
            <person name="Murat C."/>
            <person name="Riley R."/>
            <person name="Ohm R."/>
            <person name="Sun H."/>
            <person name="Tunlid A."/>
            <person name="Henrissat B."/>
            <person name="Grigoriev I.V."/>
            <person name="Hibbett D.S."/>
            <person name="Martin F."/>
        </authorList>
    </citation>
    <scope>NUCLEOTIDE SEQUENCE [LARGE SCALE GENOMIC DNA]</scope>
    <source>
        <strain evidence="2 3">Koide BX008</strain>
    </source>
</reference>
<dbReference type="HOGENOM" id="CLU_2512164_0_0_1"/>
<evidence type="ECO:0000256" key="1">
    <source>
        <dbReference type="SAM" id="MobiDB-lite"/>
    </source>
</evidence>
<dbReference type="InParanoid" id="A0A0C2WLA7"/>
<evidence type="ECO:0000313" key="2">
    <source>
        <dbReference type="EMBL" id="KIL57471.1"/>
    </source>
</evidence>
<feature type="region of interest" description="Disordered" evidence="1">
    <location>
        <begin position="1"/>
        <end position="31"/>
    </location>
</feature>
<dbReference type="OrthoDB" id="3248548at2759"/>